<evidence type="ECO:0000313" key="3">
    <source>
        <dbReference type="EMBL" id="MBB3836426.1"/>
    </source>
</evidence>
<dbReference type="Gene3D" id="3.40.30.10">
    <property type="entry name" value="Glutaredoxin"/>
    <property type="match status" value="1"/>
</dbReference>
<keyword evidence="3" id="KW-0413">Isomerase</keyword>
<proteinExistence type="predicted"/>
<dbReference type="PROSITE" id="PS51352">
    <property type="entry name" value="THIOREDOXIN_2"/>
    <property type="match status" value="1"/>
</dbReference>
<reference evidence="3 4" key="1">
    <citation type="submission" date="2020-08" db="EMBL/GenBank/DDBJ databases">
        <title>Genomic Encyclopedia of Type Strains, Phase IV (KMG-IV): sequencing the most valuable type-strain genomes for metagenomic binning, comparative biology and taxonomic classification.</title>
        <authorList>
            <person name="Goeker M."/>
        </authorList>
    </citation>
    <scope>NUCLEOTIDE SEQUENCE [LARGE SCALE GENOMIC DNA]</scope>
    <source>
        <strain evidence="3 4">DSM 17976</strain>
    </source>
</reference>
<dbReference type="SUPFAM" id="SSF52833">
    <property type="entry name" value="Thioredoxin-like"/>
    <property type="match status" value="1"/>
</dbReference>
<feature type="domain" description="Thioredoxin" evidence="2">
    <location>
        <begin position="33"/>
        <end position="152"/>
    </location>
</feature>
<name>A0A7W5ZIM2_9BACT</name>
<evidence type="ECO:0000313" key="4">
    <source>
        <dbReference type="Proteomes" id="UP000541352"/>
    </source>
</evidence>
<dbReference type="AlphaFoldDB" id="A0A7W5ZIM2"/>
<dbReference type="EMBL" id="JACIBY010000001">
    <property type="protein sequence ID" value="MBB3836426.1"/>
    <property type="molecule type" value="Genomic_DNA"/>
</dbReference>
<comment type="caution">
    <text evidence="3">The sequence shown here is derived from an EMBL/GenBank/DDBJ whole genome shotgun (WGS) entry which is preliminary data.</text>
</comment>
<keyword evidence="1" id="KW-0676">Redox-active center</keyword>
<evidence type="ECO:0000256" key="1">
    <source>
        <dbReference type="ARBA" id="ARBA00023284"/>
    </source>
</evidence>
<dbReference type="GO" id="GO:0016853">
    <property type="term" value="F:isomerase activity"/>
    <property type="evidence" value="ECO:0007669"/>
    <property type="project" value="UniProtKB-KW"/>
</dbReference>
<sequence>MYWSIVNRNTFQLKVSILLSISILGLWRTSYAQGIGFLAGSYQAAVETAKRSNKPLFVEVYLTGCPHCAALAPVLEEKKVGDYFNTHFVSYKMEANSEESKIMQQQKGISYVEFPLFFFFDSSSGQLTHYAAPAEKPSRAEAIEEVLRHGKDATDPTKRVTSYPNRFAKGDRDLLFLVNYGKFAKMTKDNDRLWQINNELGKIFTKPVDMESPNGFYVLQRLINDIENPMAAYFFKNIGKYKAKFPAKDVQETGESILYFTLYGRRANTLNVADVVKVRQAFVQLGITQSVASTRTVLKELEAYFRAKDTKGATERLNAHKKYGTLRFADYSYLVRYFNENASDVTYVPSLIIWANEGLKLVKPTERNTKEVADMYGELATAYLKVNKKEDAKKALQSAIAVAKAAKIDGKAFNEKLSKIK</sequence>
<dbReference type="RefSeq" id="WP_183971182.1">
    <property type="nucleotide sequence ID" value="NZ_JACIBY010000001.1"/>
</dbReference>
<dbReference type="InterPro" id="IPR017937">
    <property type="entry name" value="Thioredoxin_CS"/>
</dbReference>
<dbReference type="InterPro" id="IPR013766">
    <property type="entry name" value="Thioredoxin_domain"/>
</dbReference>
<gene>
    <name evidence="3" type="ORF">FHS57_000408</name>
</gene>
<dbReference type="PROSITE" id="PS00194">
    <property type="entry name" value="THIOREDOXIN_1"/>
    <property type="match status" value="1"/>
</dbReference>
<organism evidence="3 4">
    <name type="scientific">Runella defluvii</name>
    <dbReference type="NCBI Taxonomy" id="370973"/>
    <lineage>
        <taxon>Bacteria</taxon>
        <taxon>Pseudomonadati</taxon>
        <taxon>Bacteroidota</taxon>
        <taxon>Cytophagia</taxon>
        <taxon>Cytophagales</taxon>
        <taxon>Spirosomataceae</taxon>
        <taxon>Runella</taxon>
    </lineage>
</organism>
<dbReference type="InterPro" id="IPR036249">
    <property type="entry name" value="Thioredoxin-like_sf"/>
</dbReference>
<dbReference type="Pfam" id="PF13899">
    <property type="entry name" value="Thioredoxin_7"/>
    <property type="match status" value="1"/>
</dbReference>
<keyword evidence="4" id="KW-1185">Reference proteome</keyword>
<dbReference type="Proteomes" id="UP000541352">
    <property type="component" value="Unassembled WGS sequence"/>
</dbReference>
<protein>
    <submittedName>
        <fullName evidence="3">Thiol-disulfide isomerase/thioredoxin</fullName>
    </submittedName>
</protein>
<evidence type="ECO:0000259" key="2">
    <source>
        <dbReference type="PROSITE" id="PS51352"/>
    </source>
</evidence>
<accession>A0A7W5ZIM2</accession>